<comment type="caution">
    <text evidence="1">The sequence shown here is derived from an EMBL/GenBank/DDBJ whole genome shotgun (WGS) entry which is preliminary data.</text>
</comment>
<dbReference type="Gene3D" id="1.10.3680.10">
    <property type="entry name" value="TerB-like"/>
    <property type="match status" value="1"/>
</dbReference>
<dbReference type="SUPFAM" id="SSF158682">
    <property type="entry name" value="TerB-like"/>
    <property type="match status" value="2"/>
</dbReference>
<organism evidence="1 2">
    <name type="scientific">Candidatus Lambdaproteobacteria bacterium RIFOXYD2_FULL_50_16</name>
    <dbReference type="NCBI Taxonomy" id="1817772"/>
    <lineage>
        <taxon>Bacteria</taxon>
        <taxon>Pseudomonadati</taxon>
        <taxon>Pseudomonadota</taxon>
        <taxon>Candidatus Lambdaproteobacteria</taxon>
    </lineage>
</organism>
<dbReference type="InterPro" id="IPR029024">
    <property type="entry name" value="TerB-like"/>
</dbReference>
<sequence>MAIPLQILTDNQRFWYARQVVGAILADGEIASSEIEFVKQVMADLKKPEYKKELLQILSTKQSVPPLAPPPGIAKTVLAAIYLELILIVISDLDFAEPEQEFLEKTADLIGFSGAYKRKLMLWQAQGLAWKQHQLSFFPPESGVALGELPVAALNDAQRYWCASVLLSAILLDWNLDAFEVAFLKSALGIISNKKDQAKLMAYVKNKLQPKLTEPPGGMAQDHFVAIFFNVMLILSADETLAIQEQTFLKQLSQFCEFSDQLFNDLIGWCRMGIEWKGRKQGLIARVEMVSERGAGTTKEEDEAQMTDRYLRCLVCGCGEVHHFHLKLKNRKPMANIFGADAYPKIEGEPAPLDYNRFKPMVCPKCLFVSISKKHFQASGVKGEFDGFSPEFINDWKSNSDKRREIFGRMIEQIGHEKPKDEYLDLTYRTAIAALEQARPKVGQDAWDWELVQARLSFAELLMSAGRGEQADIEMQAAITLAQNLFSNSRQNTLILHSAKLLLTWGLYLENSEQINTFYNFILEMAAKPSELEEGAKKLVTRLAPQAKKAFEDRNDYKKKNLVGYHLPITVAAKKKDSAKAEASP</sequence>
<evidence type="ECO:0000313" key="2">
    <source>
        <dbReference type="Proteomes" id="UP000178449"/>
    </source>
</evidence>
<dbReference type="EMBL" id="MFNE01000020">
    <property type="protein sequence ID" value="OGG95540.1"/>
    <property type="molecule type" value="Genomic_DNA"/>
</dbReference>
<evidence type="ECO:0000313" key="1">
    <source>
        <dbReference type="EMBL" id="OGG95540.1"/>
    </source>
</evidence>
<dbReference type="AlphaFoldDB" id="A0A1F6GBP5"/>
<protein>
    <recommendedName>
        <fullName evidence="3">DUF2225 domain-containing protein</fullName>
    </recommendedName>
</protein>
<dbReference type="CDD" id="cd07177">
    <property type="entry name" value="terB_like"/>
    <property type="match status" value="1"/>
</dbReference>
<proteinExistence type="predicted"/>
<dbReference type="Proteomes" id="UP000178449">
    <property type="component" value="Unassembled WGS sequence"/>
</dbReference>
<gene>
    <name evidence="1" type="ORF">A2527_06830</name>
</gene>
<name>A0A1F6GBP5_9PROT</name>
<evidence type="ECO:0008006" key="3">
    <source>
        <dbReference type="Google" id="ProtNLM"/>
    </source>
</evidence>
<accession>A0A1F6GBP5</accession>
<reference evidence="1 2" key="1">
    <citation type="journal article" date="2016" name="Nat. Commun.">
        <title>Thousands of microbial genomes shed light on interconnected biogeochemical processes in an aquifer system.</title>
        <authorList>
            <person name="Anantharaman K."/>
            <person name="Brown C.T."/>
            <person name="Hug L.A."/>
            <person name="Sharon I."/>
            <person name="Castelle C.J."/>
            <person name="Probst A.J."/>
            <person name="Thomas B.C."/>
            <person name="Singh A."/>
            <person name="Wilkins M.J."/>
            <person name="Karaoz U."/>
            <person name="Brodie E.L."/>
            <person name="Williams K.H."/>
            <person name="Hubbard S.S."/>
            <person name="Banfield J.F."/>
        </authorList>
    </citation>
    <scope>NUCLEOTIDE SEQUENCE [LARGE SCALE GENOMIC DNA]</scope>
</reference>